<evidence type="ECO:0000313" key="1">
    <source>
        <dbReference type="EMBL" id="QPS09606.1"/>
    </source>
</evidence>
<dbReference type="RefSeq" id="WP_197956465.1">
    <property type="nucleotide sequence ID" value="NZ_CP065668.1"/>
</dbReference>
<protein>
    <submittedName>
        <fullName evidence="1">Uncharacterized protein</fullName>
    </submittedName>
</protein>
<dbReference type="AlphaFoldDB" id="A0A7T2S637"/>
<accession>A0A7T2S637</accession>
<evidence type="ECO:0000313" key="2">
    <source>
        <dbReference type="Proteomes" id="UP000594778"/>
    </source>
</evidence>
<gene>
    <name evidence="1" type="ORF">I6G66_06170</name>
</gene>
<name>A0A7T2S637_DELAC</name>
<reference evidence="1 2" key="1">
    <citation type="submission" date="2020-12" db="EMBL/GenBank/DDBJ databases">
        <title>FDA dAtabase for Regulatory Grade micrObial Sequences (FDA-ARGOS): Supporting development and validation of Infectious Disease Dx tests.</title>
        <authorList>
            <person name="Sproer C."/>
            <person name="Gronow S."/>
            <person name="Severitt S."/>
            <person name="Schroder I."/>
            <person name="Tallon L."/>
            <person name="Sadzewicz L."/>
            <person name="Zhao X."/>
            <person name="Boylan J."/>
            <person name="Ott S."/>
            <person name="Bowen H."/>
            <person name="Vavikolanu K."/>
            <person name="Mehta A."/>
            <person name="Aluvathingal J."/>
            <person name="Nadendla S."/>
            <person name="Lowell S."/>
            <person name="Myers T."/>
            <person name="Yan Y."/>
            <person name="Sichtig H."/>
        </authorList>
    </citation>
    <scope>NUCLEOTIDE SEQUENCE [LARGE SCALE GENOMIC DNA]</scope>
    <source>
        <strain evidence="1 2">FDAARGOS_909</strain>
    </source>
</reference>
<dbReference type="EMBL" id="CP065668">
    <property type="protein sequence ID" value="QPS09606.1"/>
    <property type="molecule type" value="Genomic_DNA"/>
</dbReference>
<organism evidence="1 2">
    <name type="scientific">Delftia acidovorans</name>
    <name type="common">Pseudomonas acidovorans</name>
    <name type="synonym">Comamonas acidovorans</name>
    <dbReference type="NCBI Taxonomy" id="80866"/>
    <lineage>
        <taxon>Bacteria</taxon>
        <taxon>Pseudomonadati</taxon>
        <taxon>Pseudomonadota</taxon>
        <taxon>Betaproteobacteria</taxon>
        <taxon>Burkholderiales</taxon>
        <taxon>Comamonadaceae</taxon>
        <taxon>Delftia</taxon>
    </lineage>
</organism>
<sequence length="273" mass="29652">MTHILIPREPSPALLRPFVSCPQEELPQAYAAMIRIAEVERARAGSQCLAQIEEPAGAASAAVSRRGEYPPLPEGVMFIEQIGGDVIARPTEYAYFKNARGVVHGAQLFTADQLRAYFDLGRQPEARALEAPAAPGRQPLTDERIEPLFRARQQMQVVGEKDEWFWFAWGVADAERAHGITAAAPQAPAAPAVDALAPVQALLDVHAELLDANPYAYFELAYTRQTGWMAWITDKPFHGPVINPDRKVLARGQGDTASEACAAAAQAKEGGTQ</sequence>
<proteinExistence type="predicted"/>
<dbReference type="Proteomes" id="UP000594778">
    <property type="component" value="Chromosome"/>
</dbReference>